<accession>A0A411HNB8</accession>
<evidence type="ECO:0008006" key="4">
    <source>
        <dbReference type="Google" id="ProtNLM"/>
    </source>
</evidence>
<dbReference type="EMBL" id="CP035704">
    <property type="protein sequence ID" value="QBB71979.1"/>
    <property type="molecule type" value="Genomic_DNA"/>
</dbReference>
<feature type="signal peptide" evidence="1">
    <location>
        <begin position="1"/>
        <end position="25"/>
    </location>
</feature>
<dbReference type="RefSeq" id="WP_129835513.1">
    <property type="nucleotide sequence ID" value="NZ_CP035704.1"/>
</dbReference>
<gene>
    <name evidence="2" type="ORF">ELE36_17305</name>
</gene>
<evidence type="ECO:0000313" key="2">
    <source>
        <dbReference type="EMBL" id="QBB71979.1"/>
    </source>
</evidence>
<protein>
    <recommendedName>
        <fullName evidence="4">BcpO-related WXXGXW repeat protein</fullName>
    </recommendedName>
</protein>
<sequence length="105" mass="11882">MRKQILSLIVAGGLATAVLSQPAAAGVFLGVNIGVAPPERAVEVVPAARVGYVWAPGYWRWDGHRHVWANGYWVRGRPGYEYRAAYWEHAGPNWRFHDGYWARHR</sequence>
<reference evidence="2 3" key="1">
    <citation type="submission" date="2019-01" db="EMBL/GenBank/DDBJ databases">
        <title>Pseudolysobacter antarctica gen. nov., sp. nov., isolated from Fildes Peninsula, Antarctica.</title>
        <authorList>
            <person name="Wei Z."/>
            <person name="Peng F."/>
        </authorList>
    </citation>
    <scope>NUCLEOTIDE SEQUENCE [LARGE SCALE GENOMIC DNA]</scope>
    <source>
        <strain evidence="2 3">AQ6-296</strain>
    </source>
</reference>
<name>A0A411HNB8_9GAMM</name>
<evidence type="ECO:0000313" key="3">
    <source>
        <dbReference type="Proteomes" id="UP000291562"/>
    </source>
</evidence>
<dbReference type="OrthoDB" id="121499at2"/>
<keyword evidence="3" id="KW-1185">Reference proteome</keyword>
<organism evidence="2 3">
    <name type="scientific">Pseudolysobacter antarcticus</name>
    <dbReference type="NCBI Taxonomy" id="2511995"/>
    <lineage>
        <taxon>Bacteria</taxon>
        <taxon>Pseudomonadati</taxon>
        <taxon>Pseudomonadota</taxon>
        <taxon>Gammaproteobacteria</taxon>
        <taxon>Lysobacterales</taxon>
        <taxon>Rhodanobacteraceae</taxon>
        <taxon>Pseudolysobacter</taxon>
    </lineage>
</organism>
<keyword evidence="1" id="KW-0732">Signal</keyword>
<dbReference type="Proteomes" id="UP000291562">
    <property type="component" value="Chromosome"/>
</dbReference>
<dbReference type="KEGG" id="xbc:ELE36_17305"/>
<feature type="chain" id="PRO_5019234217" description="BcpO-related WXXGXW repeat protein" evidence="1">
    <location>
        <begin position="26"/>
        <end position="105"/>
    </location>
</feature>
<evidence type="ECO:0000256" key="1">
    <source>
        <dbReference type="SAM" id="SignalP"/>
    </source>
</evidence>
<dbReference type="AlphaFoldDB" id="A0A411HNB8"/>
<proteinExistence type="predicted"/>
<dbReference type="InterPro" id="IPR024447">
    <property type="entry name" value="YXWGXW_rpt"/>
</dbReference>
<dbReference type="Pfam" id="PF12779">
    <property type="entry name" value="WXXGXW"/>
    <property type="match status" value="1"/>
</dbReference>